<reference evidence="1 2" key="1">
    <citation type="submission" date="2020-08" db="EMBL/GenBank/DDBJ databases">
        <title>Genomic Encyclopedia of Type Strains, Phase IV (KMG-IV): sequencing the most valuable type-strain genomes for metagenomic binning, comparative biology and taxonomic classification.</title>
        <authorList>
            <person name="Goeker M."/>
        </authorList>
    </citation>
    <scope>NUCLEOTIDE SEQUENCE [LARGE SCALE GENOMIC DNA]</scope>
    <source>
        <strain evidence="1 2">DSM 26718</strain>
    </source>
</reference>
<name>A0A7W9WB41_9BACT</name>
<dbReference type="EMBL" id="JACHGG010000001">
    <property type="protein sequence ID" value="MBB6057277.1"/>
    <property type="molecule type" value="Genomic_DNA"/>
</dbReference>
<dbReference type="PROSITE" id="PS51257">
    <property type="entry name" value="PROKAR_LIPOPROTEIN"/>
    <property type="match status" value="1"/>
</dbReference>
<organism evidence="1 2">
    <name type="scientific">Hymenobacter luteus</name>
    <dbReference type="NCBI Taxonomy" id="1411122"/>
    <lineage>
        <taxon>Bacteria</taxon>
        <taxon>Pseudomonadati</taxon>
        <taxon>Bacteroidota</taxon>
        <taxon>Cytophagia</taxon>
        <taxon>Cytophagales</taxon>
        <taxon>Hymenobacteraceae</taxon>
        <taxon>Hymenobacter</taxon>
    </lineage>
</organism>
<sequence length="125" mass="13897">MKRRILLSMGLSGLLSVSCQKEEESKEVFLRVKNTSSYQFDSVYVATPGGTHHYGSLRAGQNSAYSAFTEAYSYAYVRVVVNGQRLVWQPIDYVDPTPLQSGNYTYEVNVTDLATSQLSISLAKP</sequence>
<dbReference type="AlphaFoldDB" id="A0A7W9WB41"/>
<accession>A0A7W9WB41</accession>
<proteinExistence type="predicted"/>
<evidence type="ECO:0000313" key="2">
    <source>
        <dbReference type="Proteomes" id="UP000532746"/>
    </source>
</evidence>
<protein>
    <submittedName>
        <fullName evidence="1">Uncharacterized protein</fullName>
    </submittedName>
</protein>
<gene>
    <name evidence="1" type="ORF">HNQ93_000107</name>
</gene>
<comment type="caution">
    <text evidence="1">The sequence shown here is derived from an EMBL/GenBank/DDBJ whole genome shotgun (WGS) entry which is preliminary data.</text>
</comment>
<evidence type="ECO:0000313" key="1">
    <source>
        <dbReference type="EMBL" id="MBB6057277.1"/>
    </source>
</evidence>
<dbReference type="Proteomes" id="UP000532746">
    <property type="component" value="Unassembled WGS sequence"/>
</dbReference>
<keyword evidence="2" id="KW-1185">Reference proteome</keyword>